<feature type="non-terminal residue" evidence="7">
    <location>
        <position position="136"/>
    </location>
</feature>
<evidence type="ECO:0000313" key="7">
    <source>
        <dbReference type="EMBL" id="CDR99005.1"/>
    </source>
</evidence>
<name>A0A0F7RSH6_9BASI</name>
<evidence type="ECO:0000256" key="3">
    <source>
        <dbReference type="ARBA" id="ARBA00022927"/>
    </source>
</evidence>
<dbReference type="PROSITE" id="PS51214">
    <property type="entry name" value="IBB"/>
    <property type="match status" value="1"/>
</dbReference>
<evidence type="ECO:0000256" key="4">
    <source>
        <dbReference type="PROSITE-ProRule" id="PRU00561"/>
    </source>
</evidence>
<evidence type="ECO:0000256" key="5">
    <source>
        <dbReference type="SAM" id="MobiDB-lite"/>
    </source>
</evidence>
<dbReference type="GO" id="GO:0006606">
    <property type="term" value="P:protein import into nucleus"/>
    <property type="evidence" value="ECO:0007669"/>
    <property type="project" value="InterPro"/>
</dbReference>
<reference evidence="8" key="1">
    <citation type="submission" date="2014-06" db="EMBL/GenBank/DDBJ databases">
        <authorList>
            <person name="Berkman P.J."/>
        </authorList>
    </citation>
    <scope>NUCLEOTIDE SEQUENCE [LARGE SCALE GENOMIC DNA]</scope>
</reference>
<dbReference type="EMBL" id="CCFA01000601">
    <property type="protein sequence ID" value="CDR99005.1"/>
    <property type="molecule type" value="Genomic_DNA"/>
</dbReference>
<dbReference type="InterPro" id="IPR036975">
    <property type="entry name" value="Importin-a_IBB_sf"/>
</dbReference>
<dbReference type="PANTHER" id="PTHR23316">
    <property type="entry name" value="IMPORTIN ALPHA"/>
    <property type="match status" value="1"/>
</dbReference>
<feature type="region of interest" description="Disordered" evidence="5">
    <location>
        <begin position="1"/>
        <end position="69"/>
    </location>
</feature>
<feature type="compositionally biased region" description="Basic and acidic residues" evidence="5">
    <location>
        <begin position="1"/>
        <end position="58"/>
    </location>
</feature>
<evidence type="ECO:0000313" key="8">
    <source>
        <dbReference type="Proteomes" id="UP000242770"/>
    </source>
</evidence>
<evidence type="ECO:0000256" key="1">
    <source>
        <dbReference type="ARBA" id="ARBA00010394"/>
    </source>
</evidence>
<evidence type="ECO:0000256" key="2">
    <source>
        <dbReference type="ARBA" id="ARBA00022448"/>
    </source>
</evidence>
<dbReference type="Proteomes" id="UP000242770">
    <property type="component" value="Unassembled WGS sequence"/>
</dbReference>
<dbReference type="FunFam" id="1.20.5.690:FF:000003">
    <property type="entry name" value="Importin subunit alpha"/>
    <property type="match status" value="1"/>
</dbReference>
<dbReference type="InterPro" id="IPR016024">
    <property type="entry name" value="ARM-type_fold"/>
</dbReference>
<dbReference type="Pfam" id="PF01749">
    <property type="entry name" value="IBB"/>
    <property type="match status" value="1"/>
</dbReference>
<dbReference type="InterPro" id="IPR002652">
    <property type="entry name" value="Importin-a_IBB"/>
</dbReference>
<accession>A0A0F7RSH6</accession>
<keyword evidence="8" id="KW-1185">Reference proteome</keyword>
<dbReference type="Gene3D" id="1.25.10.10">
    <property type="entry name" value="Leucine-rich Repeat Variant"/>
    <property type="match status" value="1"/>
</dbReference>
<dbReference type="AlphaFoldDB" id="A0A0F7RSH6"/>
<dbReference type="STRING" id="49012.A0A0F7RSH6"/>
<dbReference type="GO" id="GO:0061608">
    <property type="term" value="F:nuclear import signal receptor activity"/>
    <property type="evidence" value="ECO:0007669"/>
    <property type="project" value="InterPro"/>
</dbReference>
<keyword evidence="2 4" id="KW-0813">Transport</keyword>
<comment type="similarity">
    <text evidence="1">Belongs to the importin alpha family.</text>
</comment>
<organism evidence="7 8">
    <name type="scientific">Sporisorium scitamineum</name>
    <dbReference type="NCBI Taxonomy" id="49012"/>
    <lineage>
        <taxon>Eukaryota</taxon>
        <taxon>Fungi</taxon>
        <taxon>Dikarya</taxon>
        <taxon>Basidiomycota</taxon>
        <taxon>Ustilaginomycotina</taxon>
        <taxon>Ustilaginomycetes</taxon>
        <taxon>Ustilaginales</taxon>
        <taxon>Ustilaginaceae</taxon>
        <taxon>Sporisorium</taxon>
    </lineage>
</organism>
<sequence length="136" mass="15827">MSGLRDMSRRQDNFKAKGVFKQDELRRRREEAQVEIRRQKREESMAKRRNLNIEHDSDPDSDDDDNLSAAIDAQLTNELPSMIEDAMSDNLDRQLDATTKFRKLLSKEKNPPIERVIAAGVVPRFVEFLRSVHSMI</sequence>
<proteinExistence type="inferred from homology"/>
<evidence type="ECO:0000259" key="6">
    <source>
        <dbReference type="PROSITE" id="PS51214"/>
    </source>
</evidence>
<gene>
    <name evidence="7" type="primary">SSCI11680.1</name>
</gene>
<dbReference type="SUPFAM" id="SSF48371">
    <property type="entry name" value="ARM repeat"/>
    <property type="match status" value="1"/>
</dbReference>
<dbReference type="Gene3D" id="1.20.5.690">
    <property type="entry name" value="Importin-alpha, importin-beta-binding domain"/>
    <property type="match status" value="1"/>
</dbReference>
<dbReference type="InterPro" id="IPR011989">
    <property type="entry name" value="ARM-like"/>
</dbReference>
<protein>
    <recommendedName>
        <fullName evidence="6">IBB domain-containing protein</fullName>
    </recommendedName>
</protein>
<keyword evidence="3" id="KW-0653">Protein transport</keyword>
<feature type="domain" description="IBB" evidence="6">
    <location>
        <begin position="1"/>
        <end position="58"/>
    </location>
</feature>